<evidence type="ECO:0008006" key="3">
    <source>
        <dbReference type="Google" id="ProtNLM"/>
    </source>
</evidence>
<evidence type="ECO:0000313" key="2">
    <source>
        <dbReference type="Proteomes" id="UP000249061"/>
    </source>
</evidence>
<accession>A0A2W5SQQ6</accession>
<proteinExistence type="predicted"/>
<reference evidence="1 2" key="1">
    <citation type="submission" date="2017-08" db="EMBL/GenBank/DDBJ databases">
        <title>Infants hospitalized years apart are colonized by the same room-sourced microbial strains.</title>
        <authorList>
            <person name="Brooks B."/>
            <person name="Olm M.R."/>
            <person name="Firek B.A."/>
            <person name="Baker R."/>
            <person name="Thomas B.C."/>
            <person name="Morowitz M.J."/>
            <person name="Banfield J.F."/>
        </authorList>
    </citation>
    <scope>NUCLEOTIDE SEQUENCE [LARGE SCALE GENOMIC DNA]</scope>
    <source>
        <strain evidence="1">S2_003_000_R2_14</strain>
    </source>
</reference>
<dbReference type="Proteomes" id="UP000249061">
    <property type="component" value="Unassembled WGS sequence"/>
</dbReference>
<organism evidence="1 2">
    <name type="scientific">Archangium gephyra</name>
    <dbReference type="NCBI Taxonomy" id="48"/>
    <lineage>
        <taxon>Bacteria</taxon>
        <taxon>Pseudomonadati</taxon>
        <taxon>Myxococcota</taxon>
        <taxon>Myxococcia</taxon>
        <taxon>Myxococcales</taxon>
        <taxon>Cystobacterineae</taxon>
        <taxon>Archangiaceae</taxon>
        <taxon>Archangium</taxon>
    </lineage>
</organism>
<dbReference type="EMBL" id="QFQP01000046">
    <property type="protein sequence ID" value="PZR05272.1"/>
    <property type="molecule type" value="Genomic_DNA"/>
</dbReference>
<evidence type="ECO:0000313" key="1">
    <source>
        <dbReference type="EMBL" id="PZR05272.1"/>
    </source>
</evidence>
<comment type="caution">
    <text evidence="1">The sequence shown here is derived from an EMBL/GenBank/DDBJ whole genome shotgun (WGS) entry which is preliminary data.</text>
</comment>
<gene>
    <name evidence="1" type="ORF">DI536_32630</name>
</gene>
<name>A0A2W5SQQ6_9BACT</name>
<protein>
    <recommendedName>
        <fullName evidence="3">Restriction endonuclease type IV Mrr domain-containing protein</fullName>
    </recommendedName>
</protein>
<sequence length="159" mass="17972">MANFLEQLVCEFYEFRGYFVRQNVMVGRRAKGGYEGELDVVAFHPVEKKLVHIEPSMDAHTWEKREERFAKKFAAGRSHIPALFVGLDVPTDIEQIALFGYGSRGARTHVGGGRIVLVSEFMNEIADALRGKRVQTAAIPEGFPLLRTVQFTLQHVVDH</sequence>
<dbReference type="AlphaFoldDB" id="A0A2W5SQQ6"/>